<feature type="non-terminal residue" evidence="1">
    <location>
        <position position="1"/>
    </location>
</feature>
<accession>A0ACC1JIN2</accession>
<feature type="non-terminal residue" evidence="1">
    <location>
        <position position="341"/>
    </location>
</feature>
<evidence type="ECO:0000313" key="1">
    <source>
        <dbReference type="EMBL" id="KAJ2758182.1"/>
    </source>
</evidence>
<reference evidence="1" key="1">
    <citation type="submission" date="2022-07" db="EMBL/GenBank/DDBJ databases">
        <title>Phylogenomic reconstructions and comparative analyses of Kickxellomycotina fungi.</title>
        <authorList>
            <person name="Reynolds N.K."/>
            <person name="Stajich J.E."/>
            <person name="Barry K."/>
            <person name="Grigoriev I.V."/>
            <person name="Crous P."/>
            <person name="Smith M.E."/>
        </authorList>
    </citation>
    <scope>NUCLEOTIDE SEQUENCE</scope>
    <source>
        <strain evidence="1">CBS 109366</strain>
    </source>
</reference>
<organism evidence="1 2">
    <name type="scientific">Coemansia nantahalensis</name>
    <dbReference type="NCBI Taxonomy" id="2789366"/>
    <lineage>
        <taxon>Eukaryota</taxon>
        <taxon>Fungi</taxon>
        <taxon>Fungi incertae sedis</taxon>
        <taxon>Zoopagomycota</taxon>
        <taxon>Kickxellomycotina</taxon>
        <taxon>Kickxellomycetes</taxon>
        <taxon>Kickxellales</taxon>
        <taxon>Kickxellaceae</taxon>
        <taxon>Coemansia</taxon>
    </lineage>
</organism>
<dbReference type="Proteomes" id="UP001140234">
    <property type="component" value="Unassembled WGS sequence"/>
</dbReference>
<name>A0ACC1JIN2_9FUNG</name>
<proteinExistence type="predicted"/>
<comment type="caution">
    <text evidence="1">The sequence shown here is derived from an EMBL/GenBank/DDBJ whole genome shotgun (WGS) entry which is preliminary data.</text>
</comment>
<keyword evidence="2" id="KW-1185">Reference proteome</keyword>
<gene>
    <name evidence="1" type="ORF">IWQ57_006899</name>
</gene>
<evidence type="ECO:0000313" key="2">
    <source>
        <dbReference type="Proteomes" id="UP001140234"/>
    </source>
</evidence>
<dbReference type="EMBL" id="JANBUJ010004193">
    <property type="protein sequence ID" value="KAJ2758182.1"/>
    <property type="molecule type" value="Genomic_DNA"/>
</dbReference>
<sequence length="341" mass="34630">RAGWLQPADATRARHVQRGAGPVPGHQRAPQRSAPGHRCRAGQVAVGELAAAAGGADRGGAAAVPQGARGGRRGPEPVALCRLLCAARGGQDGDHHDSRVAAAARLAADEERQGRRGGGVRGDGHQDDAPGHHGEQGDPQRDPVRADEEAHEPARVWAQPLAGAAGDVGQAVQHGHPAGKGPRAARPGGPAVPRRVERDDAHPHRVAAHLDAAPGGAHPRGHGPQGGAERRPRQGGDRARLHPRPRHEQGQAVRHRQAPPLAAGAVQGRARGDSGEHAPPADAGAASAVADPHVGRLSDAGRAVHAHQGEHGAAAVPEAGLERGPAGHAAGRPGRAGHDKV</sequence>
<protein>
    <submittedName>
        <fullName evidence="1">Uncharacterized protein</fullName>
    </submittedName>
</protein>